<organism evidence="2 3">
    <name type="scientific">Sphagnum jensenii</name>
    <dbReference type="NCBI Taxonomy" id="128206"/>
    <lineage>
        <taxon>Eukaryota</taxon>
        <taxon>Viridiplantae</taxon>
        <taxon>Streptophyta</taxon>
        <taxon>Embryophyta</taxon>
        <taxon>Bryophyta</taxon>
        <taxon>Sphagnophytina</taxon>
        <taxon>Sphagnopsida</taxon>
        <taxon>Sphagnales</taxon>
        <taxon>Sphagnaceae</taxon>
        <taxon>Sphagnum</taxon>
    </lineage>
</organism>
<evidence type="ECO:0000256" key="1">
    <source>
        <dbReference type="SAM" id="MobiDB-lite"/>
    </source>
</evidence>
<dbReference type="EMBL" id="OZ023720">
    <property type="protein sequence ID" value="CAK9870213.1"/>
    <property type="molecule type" value="Genomic_DNA"/>
</dbReference>
<feature type="compositionally biased region" description="Basic and acidic residues" evidence="1">
    <location>
        <begin position="12"/>
        <end position="32"/>
    </location>
</feature>
<proteinExistence type="predicted"/>
<gene>
    <name evidence="2" type="ORF">CSSPJE1EN2_LOCUS12950</name>
</gene>
<feature type="region of interest" description="Disordered" evidence="1">
    <location>
        <begin position="1"/>
        <end position="36"/>
    </location>
</feature>
<name>A0ABP1B611_9BRYO</name>
<sequence length="87" mass="9142">MGFNNSVGEGNADDRLSEGQKGERLQLAKRTQESLADEVELSKRGGLVGGDSALDSEMLNPQCLEPSQCPVAVASGIQTASSEEAEF</sequence>
<evidence type="ECO:0000313" key="3">
    <source>
        <dbReference type="Proteomes" id="UP001497522"/>
    </source>
</evidence>
<protein>
    <submittedName>
        <fullName evidence="2">Uncharacterized protein</fullName>
    </submittedName>
</protein>
<reference evidence="2" key="1">
    <citation type="submission" date="2024-03" db="EMBL/GenBank/DDBJ databases">
        <authorList>
            <consortium name="ELIXIR-Norway"/>
            <consortium name="Elixir Norway"/>
        </authorList>
    </citation>
    <scope>NUCLEOTIDE SEQUENCE</scope>
</reference>
<evidence type="ECO:0000313" key="2">
    <source>
        <dbReference type="EMBL" id="CAK9870213.1"/>
    </source>
</evidence>
<accession>A0ABP1B611</accession>
<dbReference type="Proteomes" id="UP001497522">
    <property type="component" value="Chromosome 19"/>
</dbReference>
<keyword evidence="3" id="KW-1185">Reference proteome</keyword>